<gene>
    <name evidence="2" type="ORF">PRZ48_001675</name>
</gene>
<comment type="caution">
    <text evidence="2">The sequence shown here is derived from an EMBL/GenBank/DDBJ whole genome shotgun (WGS) entry which is preliminary data.</text>
</comment>
<organism evidence="2 3">
    <name type="scientific">Zasmidium cellare</name>
    <name type="common">Wine cellar mold</name>
    <name type="synonym">Racodium cellare</name>
    <dbReference type="NCBI Taxonomy" id="395010"/>
    <lineage>
        <taxon>Eukaryota</taxon>
        <taxon>Fungi</taxon>
        <taxon>Dikarya</taxon>
        <taxon>Ascomycota</taxon>
        <taxon>Pezizomycotina</taxon>
        <taxon>Dothideomycetes</taxon>
        <taxon>Dothideomycetidae</taxon>
        <taxon>Mycosphaerellales</taxon>
        <taxon>Mycosphaerellaceae</taxon>
        <taxon>Zasmidium</taxon>
    </lineage>
</organism>
<accession>A0ABR0F3F7</accession>
<evidence type="ECO:0000313" key="3">
    <source>
        <dbReference type="Proteomes" id="UP001305779"/>
    </source>
</evidence>
<dbReference type="Proteomes" id="UP001305779">
    <property type="component" value="Unassembled WGS sequence"/>
</dbReference>
<reference evidence="2 3" key="1">
    <citation type="journal article" date="2023" name="G3 (Bethesda)">
        <title>A chromosome-level genome assembly of Zasmidium syzygii isolated from banana leaves.</title>
        <authorList>
            <person name="van Westerhoven A.C."/>
            <person name="Mehrabi R."/>
            <person name="Talebi R."/>
            <person name="Steentjes M.B.F."/>
            <person name="Corcolon B."/>
            <person name="Chong P.A."/>
            <person name="Kema G.H.J."/>
            <person name="Seidl M.F."/>
        </authorList>
    </citation>
    <scope>NUCLEOTIDE SEQUENCE [LARGE SCALE GENOMIC DNA]</scope>
    <source>
        <strain evidence="2 3">P124</strain>
    </source>
</reference>
<protein>
    <recommendedName>
        <fullName evidence="4">Glycine zipper 2TM domain-containing protein</fullName>
    </recommendedName>
</protein>
<feature type="compositionally biased region" description="Basic residues" evidence="1">
    <location>
        <begin position="182"/>
        <end position="206"/>
    </location>
</feature>
<keyword evidence="3" id="KW-1185">Reference proteome</keyword>
<sequence>MAAADYYNPGGQQPGGHPPAPIYPPQQLHPPQQNNSLNVNPPYPMSDAPPPYTAYAEPPRPHSQPPPQHRPPPNDQYRPPQPPNGHVPTHAYPPDKLPRPAPGTHNMYKPSDFGGAPYTPQPYQQPAPQPHPQHGQDYFPLSGTPAMAQVYGNGNNGGRRPSTTPGYRPPRSPLRDDDKRDRSRSRSRSRHRKHHHDRPQAPRKKSSGVNTFLGAGGGALIGDAIFPGLGTLGGAIIGGLGGHEYGKRRPASNPNRSRGRSYSNDFDYGDDYRRGRKY</sequence>
<name>A0ABR0F3F7_ZASCE</name>
<feature type="compositionally biased region" description="Pro residues" evidence="1">
    <location>
        <begin position="61"/>
        <end position="85"/>
    </location>
</feature>
<feature type="region of interest" description="Disordered" evidence="1">
    <location>
        <begin position="238"/>
        <end position="278"/>
    </location>
</feature>
<evidence type="ECO:0008006" key="4">
    <source>
        <dbReference type="Google" id="ProtNLM"/>
    </source>
</evidence>
<feature type="compositionally biased region" description="Pro residues" evidence="1">
    <location>
        <begin position="16"/>
        <end position="28"/>
    </location>
</feature>
<evidence type="ECO:0000256" key="1">
    <source>
        <dbReference type="SAM" id="MobiDB-lite"/>
    </source>
</evidence>
<feature type="compositionally biased region" description="Polar residues" evidence="1">
    <location>
        <begin position="252"/>
        <end position="264"/>
    </location>
</feature>
<proteinExistence type="predicted"/>
<feature type="compositionally biased region" description="Pro residues" evidence="1">
    <location>
        <begin position="119"/>
        <end position="131"/>
    </location>
</feature>
<dbReference type="EMBL" id="JAXOVC010000001">
    <property type="protein sequence ID" value="KAK4507940.1"/>
    <property type="molecule type" value="Genomic_DNA"/>
</dbReference>
<evidence type="ECO:0000313" key="2">
    <source>
        <dbReference type="EMBL" id="KAK4507940.1"/>
    </source>
</evidence>
<feature type="compositionally biased region" description="Pro residues" evidence="1">
    <location>
        <begin position="41"/>
        <end position="52"/>
    </location>
</feature>
<feature type="region of interest" description="Disordered" evidence="1">
    <location>
        <begin position="1"/>
        <end position="212"/>
    </location>
</feature>